<evidence type="ECO:0000313" key="5">
    <source>
        <dbReference type="Proteomes" id="UP000193922"/>
    </source>
</evidence>
<dbReference type="STRING" id="61395.A0A1Y1WJZ3"/>
<proteinExistence type="predicted"/>
<feature type="compositionally biased region" description="Basic residues" evidence="2">
    <location>
        <begin position="167"/>
        <end position="206"/>
    </location>
</feature>
<feature type="compositionally biased region" description="Low complexity" evidence="2">
    <location>
        <begin position="148"/>
        <end position="163"/>
    </location>
</feature>
<organism evidence="4 5">
    <name type="scientific">Linderina pennispora</name>
    <dbReference type="NCBI Taxonomy" id="61395"/>
    <lineage>
        <taxon>Eukaryota</taxon>
        <taxon>Fungi</taxon>
        <taxon>Fungi incertae sedis</taxon>
        <taxon>Zoopagomycota</taxon>
        <taxon>Kickxellomycotina</taxon>
        <taxon>Kickxellomycetes</taxon>
        <taxon>Kickxellales</taxon>
        <taxon>Kickxellaceae</taxon>
        <taxon>Linderina</taxon>
    </lineage>
</organism>
<dbReference type="RefSeq" id="XP_040747068.1">
    <property type="nucleotide sequence ID" value="XM_040891736.1"/>
</dbReference>
<evidence type="ECO:0000256" key="1">
    <source>
        <dbReference type="PROSITE-ProRule" id="PRU00117"/>
    </source>
</evidence>
<evidence type="ECO:0000313" key="4">
    <source>
        <dbReference type="EMBL" id="ORX73857.1"/>
    </source>
</evidence>
<accession>A0A1Y1WJZ3</accession>
<dbReference type="Gene3D" id="3.30.1370.10">
    <property type="entry name" value="K Homology domain, type 1"/>
    <property type="match status" value="1"/>
</dbReference>
<feature type="compositionally biased region" description="Basic and acidic residues" evidence="2">
    <location>
        <begin position="255"/>
        <end position="269"/>
    </location>
</feature>
<feature type="domain" description="K Homology" evidence="3">
    <location>
        <begin position="26"/>
        <end position="89"/>
    </location>
</feature>
<dbReference type="InterPro" id="IPR004088">
    <property type="entry name" value="KH_dom_type_1"/>
</dbReference>
<gene>
    <name evidence="4" type="ORF">DL89DRAFT_4987</name>
</gene>
<protein>
    <recommendedName>
        <fullName evidence="3">K Homology domain-containing protein</fullName>
    </recommendedName>
</protein>
<evidence type="ECO:0000256" key="2">
    <source>
        <dbReference type="SAM" id="MobiDB-lite"/>
    </source>
</evidence>
<feature type="compositionally biased region" description="Basic residues" evidence="2">
    <location>
        <begin position="224"/>
        <end position="235"/>
    </location>
</feature>
<feature type="region of interest" description="Disordered" evidence="2">
    <location>
        <begin position="118"/>
        <end position="271"/>
    </location>
</feature>
<name>A0A1Y1WJZ3_9FUNG</name>
<comment type="caution">
    <text evidence="4">The sequence shown here is derived from an EMBL/GenBank/DDBJ whole genome shotgun (WGS) entry which is preliminary data.</text>
</comment>
<dbReference type="InterPro" id="IPR036612">
    <property type="entry name" value="KH_dom_type_1_sf"/>
</dbReference>
<dbReference type="PROSITE" id="PS50084">
    <property type="entry name" value="KH_TYPE_1"/>
    <property type="match status" value="1"/>
</dbReference>
<keyword evidence="1" id="KW-0694">RNA-binding</keyword>
<dbReference type="OrthoDB" id="441329at2759"/>
<dbReference type="Pfam" id="PF00013">
    <property type="entry name" value="KH_1"/>
    <property type="match status" value="1"/>
</dbReference>
<sequence>MHVDYPPQMRGRGIKEVDTDKPFVPIRLLIPHKTCGAIIGQKSETLINTRVNCAARRVYVYRERISESRERVVEIVGTPSSVERVIQVIGNQVRRTLTSDQQESQPYKPERDGLRKFLAKQGVPRNRVSLEPIKTDERSSRRRRSRSSRSPSSSASSRSSSNDSRSRSRHRHRSRRHRRRSHTRSKSRRSRHRSRRSSRRSKRTSRSRSESRSASRSESESRSRSRRRSSRHRGLRKSEDARKRNGSVTGRSRPIKQDSEGSGKAENGARRLSNATVRSVLARCPRPVELLGGGRAIGRMTWSLGRRMATLVMIGPRSAVGLLMVARGK</sequence>
<dbReference type="EMBL" id="MCFD01000001">
    <property type="protein sequence ID" value="ORX73857.1"/>
    <property type="molecule type" value="Genomic_DNA"/>
</dbReference>
<evidence type="ECO:0000259" key="3">
    <source>
        <dbReference type="Pfam" id="PF00013"/>
    </source>
</evidence>
<dbReference type="GO" id="GO:0003723">
    <property type="term" value="F:RNA binding"/>
    <property type="evidence" value="ECO:0007669"/>
    <property type="project" value="UniProtKB-UniRule"/>
</dbReference>
<feature type="compositionally biased region" description="Basic and acidic residues" evidence="2">
    <location>
        <begin position="207"/>
        <end position="223"/>
    </location>
</feature>
<keyword evidence="5" id="KW-1185">Reference proteome</keyword>
<dbReference type="GeneID" id="63808384"/>
<dbReference type="SUPFAM" id="SSF54791">
    <property type="entry name" value="Eukaryotic type KH-domain (KH-domain type I)"/>
    <property type="match status" value="1"/>
</dbReference>
<dbReference type="Proteomes" id="UP000193922">
    <property type="component" value="Unassembled WGS sequence"/>
</dbReference>
<reference evidence="4 5" key="1">
    <citation type="submission" date="2016-07" db="EMBL/GenBank/DDBJ databases">
        <title>Pervasive Adenine N6-methylation of Active Genes in Fungi.</title>
        <authorList>
            <consortium name="DOE Joint Genome Institute"/>
            <person name="Mondo S.J."/>
            <person name="Dannebaum R.O."/>
            <person name="Kuo R.C."/>
            <person name="Labutti K."/>
            <person name="Haridas S."/>
            <person name="Kuo A."/>
            <person name="Salamov A."/>
            <person name="Ahrendt S.R."/>
            <person name="Lipzen A."/>
            <person name="Sullivan W."/>
            <person name="Andreopoulos W.B."/>
            <person name="Clum A."/>
            <person name="Lindquist E."/>
            <person name="Daum C."/>
            <person name="Ramamoorthy G.K."/>
            <person name="Gryganskyi A."/>
            <person name="Culley D."/>
            <person name="Magnuson J.K."/>
            <person name="James T.Y."/>
            <person name="O'Malley M.A."/>
            <person name="Stajich J.E."/>
            <person name="Spatafora J.W."/>
            <person name="Visel A."/>
            <person name="Grigoriev I.V."/>
        </authorList>
    </citation>
    <scope>NUCLEOTIDE SEQUENCE [LARGE SCALE GENOMIC DNA]</scope>
    <source>
        <strain evidence="4 5">ATCC 12442</strain>
    </source>
</reference>
<dbReference type="AlphaFoldDB" id="A0A1Y1WJZ3"/>